<gene>
    <name evidence="7" type="ORF">H8E80_00540</name>
</gene>
<dbReference type="HAMAP" id="MF_01411">
    <property type="entry name" value="LPS_assembly_LptD"/>
    <property type="match status" value="1"/>
</dbReference>
<organism evidence="7 8">
    <name type="scientific">Candidatus Desulfaltia bathyphila</name>
    <dbReference type="NCBI Taxonomy" id="2841697"/>
    <lineage>
        <taxon>Bacteria</taxon>
        <taxon>Pseudomonadati</taxon>
        <taxon>Thermodesulfobacteriota</taxon>
        <taxon>Desulfobacteria</taxon>
        <taxon>Desulfobacterales</taxon>
        <taxon>Desulfobacterales incertae sedis</taxon>
        <taxon>Candidatus Desulfaltia</taxon>
    </lineage>
</organism>
<evidence type="ECO:0000259" key="6">
    <source>
        <dbReference type="Pfam" id="PF04453"/>
    </source>
</evidence>
<dbReference type="InterPro" id="IPR050218">
    <property type="entry name" value="LptD"/>
</dbReference>
<evidence type="ECO:0000256" key="2">
    <source>
        <dbReference type="ARBA" id="ARBA00023136"/>
    </source>
</evidence>
<dbReference type="GO" id="GO:0015920">
    <property type="term" value="P:lipopolysaccharide transport"/>
    <property type="evidence" value="ECO:0007669"/>
    <property type="project" value="InterPro"/>
</dbReference>
<dbReference type="GO" id="GO:1990351">
    <property type="term" value="C:transporter complex"/>
    <property type="evidence" value="ECO:0007669"/>
    <property type="project" value="TreeGrafter"/>
</dbReference>
<reference evidence="7 8" key="1">
    <citation type="submission" date="2020-08" db="EMBL/GenBank/DDBJ databases">
        <title>Bridging the membrane lipid divide: bacteria of the FCB group superphylum have the potential to synthesize archaeal ether lipids.</title>
        <authorList>
            <person name="Villanueva L."/>
            <person name="Von Meijenfeldt F.A.B."/>
            <person name="Westbye A.B."/>
            <person name="Yadav S."/>
            <person name="Hopmans E.C."/>
            <person name="Dutilh B.E."/>
            <person name="Sinninghe Damste J.S."/>
        </authorList>
    </citation>
    <scope>NUCLEOTIDE SEQUENCE [LARGE SCALE GENOMIC DNA]</scope>
    <source>
        <strain evidence="7">NIOZ-UU82</strain>
    </source>
</reference>
<dbReference type="PANTHER" id="PTHR30189:SF1">
    <property type="entry name" value="LPS-ASSEMBLY PROTEIN LPTD"/>
    <property type="match status" value="1"/>
</dbReference>
<keyword evidence="4" id="KW-0812">Transmembrane</keyword>
<feature type="domain" description="LptD C-terminal" evidence="6">
    <location>
        <begin position="310"/>
        <end position="711"/>
    </location>
</feature>
<keyword evidence="4" id="KW-1133">Transmembrane helix</keyword>
<dbReference type="Gene3D" id="2.60.450.10">
    <property type="entry name" value="Lipopolysaccharide (LPS) transport protein A like domain"/>
    <property type="match status" value="1"/>
</dbReference>
<sequence>MTGTYRLFSSSFRYIIPHLSLIFFIIIATAMVSFAQSRERLFDDDPAEPWHITADEISFDKKTDQHIAKGNVAITKQDKRLTADFVRFDHKTMEVLAVGHVIMTAGEDILVGDKMEMDLEAEIGTLYNGTVFIKENHFYIKGDKIQKTGKDSYAVGKGSFTTCDGDHPAWKITGRNLKVTIEGYGFVNHAALWAKRVPVLYTPFLVFPVKIKRQSGLLPPQIVYSKRKWEEYIQPFYWAINESSDATLYYHHIGRRGDKIGFEYRYVLDEKSKGTMMYDFLQDRKVDNGTLESSEEWGYMDDSVLRPNSDRYWFRMKHDQYLPAGFTAKLDIDIVSDQDYLHEFKDGYTGFDVTDRYFNKNFGRDLDDYTDSTRVNSLSINKSWSQFSLNAETRWYDNVINRRRKEIDDTTVQMLPVVEFNASKQQIFGTPFYFDLDTEYTYFYREDASRAHRMDAYPRLYLPLKFKRYLAFEPSVGFRETAWHFDKEEYRSSDKATLFRDIYDVKLDLSSNIYRIYSLQKSRINKIKHAITPQVVYEYIPGKDQSKYPSFDGIDRIGRKNLVTYSLTNIFTSRSQTNTAQKDNQDKSENDESANYTYNQFCRLKLEQSYNINEAKEDTPSQWANQKEKRPFSTIYGEIEIDPVQYVSAQADATWCQYESLVKSRNIAVTLSDKRGDRLFVEHRYTYNSSESIYTDISLAVTDQLKVYADYERNLYSPQDIKKGIGFLYKAQCWSIDFSYTHEGENDRKYAVIINLYGIGEFGRNIVGRMMEEPL</sequence>
<evidence type="ECO:0000256" key="4">
    <source>
        <dbReference type="SAM" id="Phobius"/>
    </source>
</evidence>
<dbReference type="Proteomes" id="UP000603545">
    <property type="component" value="Unassembled WGS sequence"/>
</dbReference>
<proteinExistence type="inferred from homology"/>
<evidence type="ECO:0000313" key="7">
    <source>
        <dbReference type="EMBL" id="MBC8198523.1"/>
    </source>
</evidence>
<name>A0A8J6TAT6_9BACT</name>
<protein>
    <submittedName>
        <fullName evidence="7">LPS-assembly protein LptD</fullName>
    </submittedName>
</protein>
<dbReference type="PANTHER" id="PTHR30189">
    <property type="entry name" value="LPS-ASSEMBLY PROTEIN"/>
    <property type="match status" value="1"/>
</dbReference>
<evidence type="ECO:0000313" key="8">
    <source>
        <dbReference type="Proteomes" id="UP000603545"/>
    </source>
</evidence>
<dbReference type="InterPro" id="IPR007543">
    <property type="entry name" value="LptD_C"/>
</dbReference>
<dbReference type="Pfam" id="PF03968">
    <property type="entry name" value="LptD_N"/>
    <property type="match status" value="1"/>
</dbReference>
<dbReference type="GO" id="GO:0043165">
    <property type="term" value="P:Gram-negative-bacterium-type cell outer membrane assembly"/>
    <property type="evidence" value="ECO:0007669"/>
    <property type="project" value="InterPro"/>
</dbReference>
<keyword evidence="3" id="KW-0998">Cell outer membrane</keyword>
<dbReference type="Pfam" id="PF04453">
    <property type="entry name" value="LptD"/>
    <property type="match status" value="1"/>
</dbReference>
<accession>A0A8J6TAT6</accession>
<feature type="transmembrane region" description="Helical" evidence="4">
    <location>
        <begin position="12"/>
        <end position="35"/>
    </location>
</feature>
<evidence type="ECO:0000256" key="3">
    <source>
        <dbReference type="ARBA" id="ARBA00023237"/>
    </source>
</evidence>
<feature type="domain" description="Organic solvent tolerance-like N-terminal" evidence="5">
    <location>
        <begin position="51"/>
        <end position="179"/>
    </location>
</feature>
<dbReference type="InterPro" id="IPR020889">
    <property type="entry name" value="LipoPS_assembly_LptD"/>
</dbReference>
<keyword evidence="1" id="KW-0732">Signal</keyword>
<comment type="caution">
    <text evidence="7">The sequence shown here is derived from an EMBL/GenBank/DDBJ whole genome shotgun (WGS) entry which is preliminary data.</text>
</comment>
<dbReference type="GO" id="GO:0009279">
    <property type="term" value="C:cell outer membrane"/>
    <property type="evidence" value="ECO:0007669"/>
    <property type="project" value="InterPro"/>
</dbReference>
<keyword evidence="2 4" id="KW-0472">Membrane</keyword>
<dbReference type="AlphaFoldDB" id="A0A8J6TAT6"/>
<evidence type="ECO:0000259" key="5">
    <source>
        <dbReference type="Pfam" id="PF03968"/>
    </source>
</evidence>
<dbReference type="EMBL" id="JACNLL010000009">
    <property type="protein sequence ID" value="MBC8198523.1"/>
    <property type="molecule type" value="Genomic_DNA"/>
</dbReference>
<evidence type="ECO:0000256" key="1">
    <source>
        <dbReference type="ARBA" id="ARBA00022729"/>
    </source>
</evidence>
<dbReference type="InterPro" id="IPR005653">
    <property type="entry name" value="OstA-like_N"/>
</dbReference>